<dbReference type="EMBL" id="JARKIE010000193">
    <property type="protein sequence ID" value="KAJ7668859.1"/>
    <property type="molecule type" value="Genomic_DNA"/>
</dbReference>
<feature type="region of interest" description="Disordered" evidence="1">
    <location>
        <begin position="66"/>
        <end position="159"/>
    </location>
</feature>
<accession>A0AAD7CXX9</accession>
<dbReference type="Proteomes" id="UP001221757">
    <property type="component" value="Unassembled WGS sequence"/>
</dbReference>
<evidence type="ECO:0000313" key="3">
    <source>
        <dbReference type="Proteomes" id="UP001221757"/>
    </source>
</evidence>
<reference evidence="2" key="1">
    <citation type="submission" date="2023-03" db="EMBL/GenBank/DDBJ databases">
        <title>Massive genome expansion in bonnet fungi (Mycena s.s.) driven by repeated elements and novel gene families across ecological guilds.</title>
        <authorList>
            <consortium name="Lawrence Berkeley National Laboratory"/>
            <person name="Harder C.B."/>
            <person name="Miyauchi S."/>
            <person name="Viragh M."/>
            <person name="Kuo A."/>
            <person name="Thoen E."/>
            <person name="Andreopoulos B."/>
            <person name="Lu D."/>
            <person name="Skrede I."/>
            <person name="Drula E."/>
            <person name="Henrissat B."/>
            <person name="Morin E."/>
            <person name="Kohler A."/>
            <person name="Barry K."/>
            <person name="LaButti K."/>
            <person name="Morin E."/>
            <person name="Salamov A."/>
            <person name="Lipzen A."/>
            <person name="Mereny Z."/>
            <person name="Hegedus B."/>
            <person name="Baldrian P."/>
            <person name="Stursova M."/>
            <person name="Weitz H."/>
            <person name="Taylor A."/>
            <person name="Grigoriev I.V."/>
            <person name="Nagy L.G."/>
            <person name="Martin F."/>
            <person name="Kauserud H."/>
        </authorList>
    </citation>
    <scope>NUCLEOTIDE SEQUENCE</scope>
    <source>
        <strain evidence="2">CBHHK067</strain>
    </source>
</reference>
<sequence>MSSRAEWGCIGGSLNASYVSKVRSMGRLRRTEDMLGQEATRKNGGRVDERAVLKWGNFHRMAAFQGRGSIHETAGPGRSKQRCNRQDSERAQARRDDRGKGPGFEAEKGPNRGCAGVERSAREPAPTPPCDDSSGRSTGKNGADRQSGLSPACRTPNPD</sequence>
<organism evidence="2 3">
    <name type="scientific">Mycena rosella</name>
    <name type="common">Pink bonnet</name>
    <name type="synonym">Agaricus rosellus</name>
    <dbReference type="NCBI Taxonomy" id="1033263"/>
    <lineage>
        <taxon>Eukaryota</taxon>
        <taxon>Fungi</taxon>
        <taxon>Dikarya</taxon>
        <taxon>Basidiomycota</taxon>
        <taxon>Agaricomycotina</taxon>
        <taxon>Agaricomycetes</taxon>
        <taxon>Agaricomycetidae</taxon>
        <taxon>Agaricales</taxon>
        <taxon>Marasmiineae</taxon>
        <taxon>Mycenaceae</taxon>
        <taxon>Mycena</taxon>
    </lineage>
</organism>
<gene>
    <name evidence="2" type="ORF">B0H17DRAFT_1142408</name>
</gene>
<evidence type="ECO:0000256" key="1">
    <source>
        <dbReference type="SAM" id="MobiDB-lite"/>
    </source>
</evidence>
<name>A0AAD7CXX9_MYCRO</name>
<proteinExistence type="predicted"/>
<protein>
    <submittedName>
        <fullName evidence="2">Uncharacterized protein</fullName>
    </submittedName>
</protein>
<dbReference type="AlphaFoldDB" id="A0AAD7CXX9"/>
<keyword evidence="3" id="KW-1185">Reference proteome</keyword>
<comment type="caution">
    <text evidence="2">The sequence shown here is derived from an EMBL/GenBank/DDBJ whole genome shotgun (WGS) entry which is preliminary data.</text>
</comment>
<evidence type="ECO:0000313" key="2">
    <source>
        <dbReference type="EMBL" id="KAJ7668859.1"/>
    </source>
</evidence>
<feature type="compositionally biased region" description="Basic and acidic residues" evidence="1">
    <location>
        <begin position="84"/>
        <end position="110"/>
    </location>
</feature>